<comment type="subcellular location">
    <subcellularLocation>
        <location evidence="5">Nucleus</location>
    </subcellularLocation>
</comment>
<dbReference type="GO" id="GO:0000981">
    <property type="term" value="F:DNA-binding transcription factor activity, RNA polymerase II-specific"/>
    <property type="evidence" value="ECO:0007669"/>
    <property type="project" value="TreeGrafter"/>
</dbReference>
<evidence type="ECO:0000259" key="7">
    <source>
        <dbReference type="PROSITE" id="PS50071"/>
    </source>
</evidence>
<dbReference type="GO" id="GO:0030154">
    <property type="term" value="P:cell differentiation"/>
    <property type="evidence" value="ECO:0007669"/>
    <property type="project" value="TreeGrafter"/>
</dbReference>
<dbReference type="OrthoDB" id="6159439at2759"/>
<dbReference type="InterPro" id="IPR001356">
    <property type="entry name" value="HD"/>
</dbReference>
<sequence length="357" mass="39652">MSPYVKWSVKMQPLLESQQKWLRKDNITATTTTTTTTTTAALPPPSSSLPTPSSLRVFPVSEVRAERRLRCPKSRSAGVLMGRVLRRPPGLRCLCRAVPGRTDIMSPDYVTTGIVSDHRDIKDGDLIQRQLQVLFCHVPLGKLFPTVFKTFSKCAEEMLKTSQKVEMEGLRMEQPGCVAALHRHQNKCCSVHMNPNKLLDYFFFFLFHQHDSYSPASSFPRSLGYPYVNSVGSHSTSPYLSTVQTYQNSSALTQTRLEETAPEAEKNTVVEGGEVKIWFQNKRSKFKKLMKQGGGTIDTAALATGRGLSSGSPSVAPVWSSPTTVKTSVGTTGSYIPSYTSWYPTAHQESMQQSQLM</sequence>
<dbReference type="SUPFAM" id="SSF46689">
    <property type="entry name" value="Homeodomain-like"/>
    <property type="match status" value="1"/>
</dbReference>
<dbReference type="InterPro" id="IPR050460">
    <property type="entry name" value="Distal-less_Homeobox_TF"/>
</dbReference>
<dbReference type="CDD" id="cd00086">
    <property type="entry name" value="homeodomain"/>
    <property type="match status" value="1"/>
</dbReference>
<feature type="DNA-binding region" description="Homeobox" evidence="5">
    <location>
        <begin position="246"/>
        <end position="290"/>
    </location>
</feature>
<dbReference type="GO" id="GO:0000122">
    <property type="term" value="P:negative regulation of transcription by RNA polymerase II"/>
    <property type="evidence" value="ECO:0007669"/>
    <property type="project" value="TreeGrafter"/>
</dbReference>
<evidence type="ECO:0000256" key="6">
    <source>
        <dbReference type="SAM" id="MobiDB-lite"/>
    </source>
</evidence>
<evidence type="ECO:0000256" key="4">
    <source>
        <dbReference type="ARBA" id="ARBA00023242"/>
    </source>
</evidence>
<feature type="domain" description="Homeobox" evidence="7">
    <location>
        <begin position="244"/>
        <end position="289"/>
    </location>
</feature>
<evidence type="ECO:0000313" key="9">
    <source>
        <dbReference type="Proteomes" id="UP000314294"/>
    </source>
</evidence>
<gene>
    <name evidence="8" type="primary">dlx1a</name>
    <name evidence="8" type="ORF">EYF80_030810</name>
</gene>
<dbReference type="Proteomes" id="UP000314294">
    <property type="component" value="Unassembled WGS sequence"/>
</dbReference>
<evidence type="ECO:0000256" key="5">
    <source>
        <dbReference type="PROSITE-ProRule" id="PRU00108"/>
    </source>
</evidence>
<reference evidence="8 9" key="1">
    <citation type="submission" date="2019-03" db="EMBL/GenBank/DDBJ databases">
        <title>First draft genome of Liparis tanakae, snailfish: a comprehensive survey of snailfish specific genes.</title>
        <authorList>
            <person name="Kim W."/>
            <person name="Song I."/>
            <person name="Jeong J.-H."/>
            <person name="Kim D."/>
            <person name="Kim S."/>
            <person name="Ryu S."/>
            <person name="Song J.Y."/>
            <person name="Lee S.K."/>
        </authorList>
    </citation>
    <scope>NUCLEOTIDE SEQUENCE [LARGE SCALE GENOMIC DNA]</scope>
    <source>
        <tissue evidence="8">Muscle</tissue>
    </source>
</reference>
<dbReference type="PANTHER" id="PTHR24327">
    <property type="entry name" value="HOMEOBOX PROTEIN"/>
    <property type="match status" value="1"/>
</dbReference>
<dbReference type="GO" id="GO:0005634">
    <property type="term" value="C:nucleus"/>
    <property type="evidence" value="ECO:0007669"/>
    <property type="project" value="UniProtKB-SubCell"/>
</dbReference>
<keyword evidence="3 5" id="KW-0371">Homeobox</keyword>
<accession>A0A4Z2GZN7</accession>
<organism evidence="8 9">
    <name type="scientific">Liparis tanakae</name>
    <name type="common">Tanaka's snailfish</name>
    <dbReference type="NCBI Taxonomy" id="230148"/>
    <lineage>
        <taxon>Eukaryota</taxon>
        <taxon>Metazoa</taxon>
        <taxon>Chordata</taxon>
        <taxon>Craniata</taxon>
        <taxon>Vertebrata</taxon>
        <taxon>Euteleostomi</taxon>
        <taxon>Actinopterygii</taxon>
        <taxon>Neopterygii</taxon>
        <taxon>Teleostei</taxon>
        <taxon>Neoteleostei</taxon>
        <taxon>Acanthomorphata</taxon>
        <taxon>Eupercaria</taxon>
        <taxon>Perciformes</taxon>
        <taxon>Cottioidei</taxon>
        <taxon>Cottales</taxon>
        <taxon>Liparidae</taxon>
        <taxon>Liparis</taxon>
    </lineage>
</organism>
<evidence type="ECO:0000256" key="2">
    <source>
        <dbReference type="ARBA" id="ARBA00023125"/>
    </source>
</evidence>
<evidence type="ECO:0000256" key="3">
    <source>
        <dbReference type="ARBA" id="ARBA00023155"/>
    </source>
</evidence>
<dbReference type="EMBL" id="SRLO01000366">
    <property type="protein sequence ID" value="TNN58986.1"/>
    <property type="molecule type" value="Genomic_DNA"/>
</dbReference>
<comment type="function">
    <text evidence="1">Sequence-specific transcription factor which is part of a developmental regulatory system that provides cells with specific positional identities on the anterior-posterior axis.</text>
</comment>
<comment type="caution">
    <text evidence="8">The sequence shown here is derived from an EMBL/GenBank/DDBJ whole genome shotgun (WGS) entry which is preliminary data.</text>
</comment>
<dbReference type="PROSITE" id="PS50071">
    <property type="entry name" value="HOMEOBOX_2"/>
    <property type="match status" value="1"/>
</dbReference>
<proteinExistence type="predicted"/>
<dbReference type="AlphaFoldDB" id="A0A4Z2GZN7"/>
<evidence type="ECO:0000313" key="8">
    <source>
        <dbReference type="EMBL" id="TNN58986.1"/>
    </source>
</evidence>
<evidence type="ECO:0000256" key="1">
    <source>
        <dbReference type="ARBA" id="ARBA00003263"/>
    </source>
</evidence>
<dbReference type="PANTHER" id="PTHR24327:SF33">
    <property type="entry name" value="HOMEOBOX PROTEIN DLX-1"/>
    <property type="match status" value="1"/>
</dbReference>
<dbReference type="InterPro" id="IPR009057">
    <property type="entry name" value="Homeodomain-like_sf"/>
</dbReference>
<keyword evidence="4 5" id="KW-0539">Nucleus</keyword>
<keyword evidence="9" id="KW-1185">Reference proteome</keyword>
<name>A0A4Z2GZN7_9TELE</name>
<feature type="compositionally biased region" description="Low complexity" evidence="6">
    <location>
        <begin position="32"/>
        <end position="41"/>
    </location>
</feature>
<keyword evidence="2 5" id="KW-0238">DNA-binding</keyword>
<protein>
    <submittedName>
        <fullName evidence="8">Homeobox protein Dlx1a</fullName>
    </submittedName>
</protein>
<feature type="region of interest" description="Disordered" evidence="6">
    <location>
        <begin position="32"/>
        <end position="53"/>
    </location>
</feature>
<dbReference type="GO" id="GO:0000978">
    <property type="term" value="F:RNA polymerase II cis-regulatory region sequence-specific DNA binding"/>
    <property type="evidence" value="ECO:0007669"/>
    <property type="project" value="TreeGrafter"/>
</dbReference>